<dbReference type="RefSeq" id="WP_340346240.1">
    <property type="nucleotide sequence ID" value="NZ_JBBKZT010000017.1"/>
</dbReference>
<dbReference type="GO" id="GO:0047936">
    <property type="term" value="F:glucose 1-dehydrogenase [NAD(P)+] activity"/>
    <property type="evidence" value="ECO:0007669"/>
    <property type="project" value="UniProtKB-EC"/>
</dbReference>
<dbReference type="Pfam" id="PF13561">
    <property type="entry name" value="adh_short_C2"/>
    <property type="match status" value="1"/>
</dbReference>
<dbReference type="CDD" id="cd05233">
    <property type="entry name" value="SDR_c"/>
    <property type="match status" value="1"/>
</dbReference>
<comment type="caution">
    <text evidence="2">The sequence shown here is derived from an EMBL/GenBank/DDBJ whole genome shotgun (WGS) entry which is preliminary data.</text>
</comment>
<dbReference type="PANTHER" id="PTHR42760">
    <property type="entry name" value="SHORT-CHAIN DEHYDROGENASES/REDUCTASES FAMILY MEMBER"/>
    <property type="match status" value="1"/>
</dbReference>
<accession>A0ABU8WV62</accession>
<comment type="similarity">
    <text evidence="1">Belongs to the short-chain dehydrogenases/reductases (SDR) family.</text>
</comment>
<dbReference type="EMBL" id="JBBKZT010000017">
    <property type="protein sequence ID" value="MEJ8850789.1"/>
    <property type="molecule type" value="Genomic_DNA"/>
</dbReference>
<dbReference type="InterPro" id="IPR002347">
    <property type="entry name" value="SDR_fam"/>
</dbReference>
<evidence type="ECO:0000313" key="2">
    <source>
        <dbReference type="EMBL" id="MEJ8850789.1"/>
    </source>
</evidence>
<dbReference type="EC" id="1.1.1.47" evidence="2"/>
<keyword evidence="2" id="KW-0560">Oxidoreductase</keyword>
<dbReference type="PRINTS" id="PR00080">
    <property type="entry name" value="SDRFAMILY"/>
</dbReference>
<keyword evidence="3" id="KW-1185">Reference proteome</keyword>
<evidence type="ECO:0000313" key="3">
    <source>
        <dbReference type="Proteomes" id="UP001385892"/>
    </source>
</evidence>
<dbReference type="InterPro" id="IPR036291">
    <property type="entry name" value="NAD(P)-bd_dom_sf"/>
</dbReference>
<dbReference type="SUPFAM" id="SSF51735">
    <property type="entry name" value="NAD(P)-binding Rossmann-fold domains"/>
    <property type="match status" value="1"/>
</dbReference>
<evidence type="ECO:0000256" key="1">
    <source>
        <dbReference type="ARBA" id="ARBA00006484"/>
    </source>
</evidence>
<dbReference type="Proteomes" id="UP001385892">
    <property type="component" value="Unassembled WGS sequence"/>
</dbReference>
<dbReference type="Gene3D" id="3.40.50.720">
    <property type="entry name" value="NAD(P)-binding Rossmann-like Domain"/>
    <property type="match status" value="1"/>
</dbReference>
<reference evidence="2 3" key="1">
    <citation type="submission" date="2024-03" db="EMBL/GenBank/DDBJ databases">
        <title>Novel species of the genus Variovorax.</title>
        <authorList>
            <person name="Liu Q."/>
            <person name="Xin Y.-H."/>
        </authorList>
    </citation>
    <scope>NUCLEOTIDE SEQUENCE [LARGE SCALE GENOMIC DNA]</scope>
    <source>
        <strain evidence="2 3">KACC 18900</strain>
    </source>
</reference>
<proteinExistence type="inferred from homology"/>
<gene>
    <name evidence="2" type="ORF">WKW82_29400</name>
</gene>
<dbReference type="InterPro" id="IPR020904">
    <property type="entry name" value="Sc_DH/Rdtase_CS"/>
</dbReference>
<dbReference type="NCBIfam" id="NF005559">
    <property type="entry name" value="PRK07231.1"/>
    <property type="match status" value="1"/>
</dbReference>
<dbReference type="PROSITE" id="PS00061">
    <property type="entry name" value="ADH_SHORT"/>
    <property type="match status" value="1"/>
</dbReference>
<name>A0ABU8WV62_9BURK</name>
<protein>
    <submittedName>
        <fullName evidence="2">Glucose 1-dehydrogenase</fullName>
        <ecNumber evidence="2">1.1.1.47</ecNumber>
    </submittedName>
</protein>
<sequence>MDPTRMLEDKIVLITGAAAGIGRATALLAAREGARLALADIDLQRAEETADLVVQAGGQALALRVDISNASAVGAMVEDTVSHYGRLDHAFNNAGIAQWQCGAAGRKVGELTEEQFAQIMGVNVTGTWLCMRAEIAHMLEQGGGTILNTASVVGSVGRLGSGAYAASKHAIIGLSKSAAIEYADAAIRVNCLCPGFIDTGFLKASRALRGDQLLASVPMRRLGQPEEMAEMAVWLMSDRARYATGSLMTVDGGFMAG</sequence>
<dbReference type="PRINTS" id="PR00081">
    <property type="entry name" value="GDHRDH"/>
</dbReference>
<organism evidence="2 3">
    <name type="scientific">Variovorax rhizosphaerae</name>
    <dbReference type="NCBI Taxonomy" id="1836200"/>
    <lineage>
        <taxon>Bacteria</taxon>
        <taxon>Pseudomonadati</taxon>
        <taxon>Pseudomonadota</taxon>
        <taxon>Betaproteobacteria</taxon>
        <taxon>Burkholderiales</taxon>
        <taxon>Comamonadaceae</taxon>
        <taxon>Variovorax</taxon>
    </lineage>
</organism>